<feature type="compositionally biased region" description="Low complexity" evidence="1">
    <location>
        <begin position="11"/>
        <end position="20"/>
    </location>
</feature>
<proteinExistence type="predicted"/>
<sequence>MGKKQRKQVSGEMTAATTAETARRGRYAGELESQAGSFLRGEYTPEVEATRTFWDTQREQAANRLSVTGNRAGYGALQLEQGREEGRQVSDVTRRGRLRGVDILGQLYGGSTGYLSNLYGIRTQEAVAPKGWQRLVGAAVGGAGEAAGAYYGAKGGGGEGP</sequence>
<gene>
    <name evidence="2" type="ORF">LCGC14_2393700</name>
</gene>
<accession>A0A0F9CJH2</accession>
<evidence type="ECO:0000313" key="2">
    <source>
        <dbReference type="EMBL" id="KKL26597.1"/>
    </source>
</evidence>
<dbReference type="AlphaFoldDB" id="A0A0F9CJH2"/>
<evidence type="ECO:0000256" key="1">
    <source>
        <dbReference type="SAM" id="MobiDB-lite"/>
    </source>
</evidence>
<name>A0A0F9CJH2_9ZZZZ</name>
<protein>
    <submittedName>
        <fullName evidence="2">Uncharacterized protein</fullName>
    </submittedName>
</protein>
<organism evidence="2">
    <name type="scientific">marine sediment metagenome</name>
    <dbReference type="NCBI Taxonomy" id="412755"/>
    <lineage>
        <taxon>unclassified sequences</taxon>
        <taxon>metagenomes</taxon>
        <taxon>ecological metagenomes</taxon>
    </lineage>
</organism>
<dbReference type="EMBL" id="LAZR01035781">
    <property type="protein sequence ID" value="KKL26597.1"/>
    <property type="molecule type" value="Genomic_DNA"/>
</dbReference>
<feature type="region of interest" description="Disordered" evidence="1">
    <location>
        <begin position="1"/>
        <end position="30"/>
    </location>
</feature>
<comment type="caution">
    <text evidence="2">The sequence shown here is derived from an EMBL/GenBank/DDBJ whole genome shotgun (WGS) entry which is preliminary data.</text>
</comment>
<reference evidence="2" key="1">
    <citation type="journal article" date="2015" name="Nature">
        <title>Complex archaea that bridge the gap between prokaryotes and eukaryotes.</title>
        <authorList>
            <person name="Spang A."/>
            <person name="Saw J.H."/>
            <person name="Jorgensen S.L."/>
            <person name="Zaremba-Niedzwiedzka K."/>
            <person name="Martijn J."/>
            <person name="Lind A.E."/>
            <person name="van Eijk R."/>
            <person name="Schleper C."/>
            <person name="Guy L."/>
            <person name="Ettema T.J."/>
        </authorList>
    </citation>
    <scope>NUCLEOTIDE SEQUENCE</scope>
</reference>